<keyword evidence="2" id="KW-0805">Transcription regulation</keyword>
<protein>
    <submittedName>
        <fullName evidence="8">Putative WRKY transcription factor 11</fullName>
    </submittedName>
</protein>
<dbReference type="GO" id="GO:0000976">
    <property type="term" value="F:transcription cis-regulatory region binding"/>
    <property type="evidence" value="ECO:0000318"/>
    <property type="project" value="GO_Central"/>
</dbReference>
<feature type="domain" description="WRKY" evidence="7">
    <location>
        <begin position="224"/>
        <end position="290"/>
    </location>
</feature>
<sequence length="303" mass="32923">MAVDLMGYKKSGEMEIVQEEAKAGLRSMESLIFQLSSSHHQQHQKMDCREITDFTVSKFKKVISILDRTGHARFRRAPPSSTLPPPILKKKTTTTQMVTLDFTKPEAVKEGSNKNVSMNMVGSYPKPVSSSPTATSSFLGSSSITGDASVSNGKLGCGSSLFIPAGSAPAGSLGKPPLSSSPFKKRCHSQAHSDVGSGSRCHCNKRSRKNRIKKTIRVPAISSKTADIPPDEYSWRKYGQKPIKGSPFPRGYYKCSTLRGCPARKHVERASDDPSMLIVTYEGDHRHSSVSAVAGRGIIFESS</sequence>
<dbReference type="Pfam" id="PF03106">
    <property type="entry name" value="WRKY"/>
    <property type="match status" value="1"/>
</dbReference>
<evidence type="ECO:0000313" key="8">
    <source>
        <dbReference type="EMBL" id="KMZ61590.1"/>
    </source>
</evidence>
<dbReference type="GO" id="GO:0006355">
    <property type="term" value="P:regulation of DNA-templated transcription"/>
    <property type="evidence" value="ECO:0000318"/>
    <property type="project" value="GO_Central"/>
</dbReference>
<dbReference type="GO" id="GO:0003700">
    <property type="term" value="F:DNA-binding transcription factor activity"/>
    <property type="evidence" value="ECO:0000318"/>
    <property type="project" value="GO_Central"/>
</dbReference>
<feature type="compositionally biased region" description="Low complexity" evidence="6">
    <location>
        <begin position="170"/>
        <end position="182"/>
    </location>
</feature>
<dbReference type="Gene3D" id="2.20.25.80">
    <property type="entry name" value="WRKY domain"/>
    <property type="match status" value="1"/>
</dbReference>
<accession>A0A0K9P056</accession>
<dbReference type="InterPro" id="IPR044810">
    <property type="entry name" value="WRKY_plant"/>
</dbReference>
<dbReference type="InterPro" id="IPR018872">
    <property type="entry name" value="Zn-cluster-dom"/>
</dbReference>
<dbReference type="Proteomes" id="UP000036987">
    <property type="component" value="Unassembled WGS sequence"/>
</dbReference>
<name>A0A0K9P056_ZOSMR</name>
<proteinExistence type="predicted"/>
<comment type="caution">
    <text evidence="8">The sequence shown here is derived from an EMBL/GenBank/DDBJ whole genome shotgun (WGS) entry which is preliminary data.</text>
</comment>
<evidence type="ECO:0000313" key="9">
    <source>
        <dbReference type="Proteomes" id="UP000036987"/>
    </source>
</evidence>
<organism evidence="8 9">
    <name type="scientific">Zostera marina</name>
    <name type="common">Eelgrass</name>
    <dbReference type="NCBI Taxonomy" id="29655"/>
    <lineage>
        <taxon>Eukaryota</taxon>
        <taxon>Viridiplantae</taxon>
        <taxon>Streptophyta</taxon>
        <taxon>Embryophyta</taxon>
        <taxon>Tracheophyta</taxon>
        <taxon>Spermatophyta</taxon>
        <taxon>Magnoliopsida</taxon>
        <taxon>Liliopsida</taxon>
        <taxon>Zosteraceae</taxon>
        <taxon>Zostera</taxon>
    </lineage>
</organism>
<dbReference type="GO" id="GO:0005634">
    <property type="term" value="C:nucleus"/>
    <property type="evidence" value="ECO:0000318"/>
    <property type="project" value="GO_Central"/>
</dbReference>
<reference evidence="9" key="1">
    <citation type="journal article" date="2016" name="Nature">
        <title>The genome of the seagrass Zostera marina reveals angiosperm adaptation to the sea.</title>
        <authorList>
            <person name="Olsen J.L."/>
            <person name="Rouze P."/>
            <person name="Verhelst B."/>
            <person name="Lin Y.-C."/>
            <person name="Bayer T."/>
            <person name="Collen J."/>
            <person name="Dattolo E."/>
            <person name="De Paoli E."/>
            <person name="Dittami S."/>
            <person name="Maumus F."/>
            <person name="Michel G."/>
            <person name="Kersting A."/>
            <person name="Lauritano C."/>
            <person name="Lohaus R."/>
            <person name="Toepel M."/>
            <person name="Tonon T."/>
            <person name="Vanneste K."/>
            <person name="Amirebrahimi M."/>
            <person name="Brakel J."/>
            <person name="Bostroem C."/>
            <person name="Chovatia M."/>
            <person name="Grimwood J."/>
            <person name="Jenkins J.W."/>
            <person name="Jueterbock A."/>
            <person name="Mraz A."/>
            <person name="Stam W.T."/>
            <person name="Tice H."/>
            <person name="Bornberg-Bauer E."/>
            <person name="Green P.J."/>
            <person name="Pearson G.A."/>
            <person name="Procaccini G."/>
            <person name="Duarte C.M."/>
            <person name="Schmutz J."/>
            <person name="Reusch T.B.H."/>
            <person name="Van de Peer Y."/>
        </authorList>
    </citation>
    <scope>NUCLEOTIDE SEQUENCE [LARGE SCALE GENOMIC DNA]</scope>
    <source>
        <strain evidence="9">cv. Finnish</strain>
    </source>
</reference>
<dbReference type="OMA" id="GMENFIH"/>
<dbReference type="FunFam" id="2.20.25.80:FF:000004">
    <property type="entry name" value="WRKY transcription factor 65"/>
    <property type="match status" value="1"/>
</dbReference>
<evidence type="ECO:0000256" key="5">
    <source>
        <dbReference type="ARBA" id="ARBA00023242"/>
    </source>
</evidence>
<dbReference type="Pfam" id="PF10533">
    <property type="entry name" value="Plant_zn_clust"/>
    <property type="match status" value="1"/>
</dbReference>
<evidence type="ECO:0000256" key="3">
    <source>
        <dbReference type="ARBA" id="ARBA00023125"/>
    </source>
</evidence>
<gene>
    <name evidence="8" type="ORF">ZOSMA_50G00040</name>
</gene>
<dbReference type="EMBL" id="LFYR01001452">
    <property type="protein sequence ID" value="KMZ61590.1"/>
    <property type="molecule type" value="Genomic_DNA"/>
</dbReference>
<dbReference type="InterPro" id="IPR003657">
    <property type="entry name" value="WRKY_dom"/>
</dbReference>
<keyword evidence="5" id="KW-0539">Nucleus</keyword>
<dbReference type="SMART" id="SM00774">
    <property type="entry name" value="WRKY"/>
    <property type="match status" value="1"/>
</dbReference>
<comment type="subcellular location">
    <subcellularLocation>
        <location evidence="1">Nucleus</location>
    </subcellularLocation>
</comment>
<keyword evidence="4" id="KW-0804">Transcription</keyword>
<evidence type="ECO:0000256" key="6">
    <source>
        <dbReference type="SAM" id="MobiDB-lite"/>
    </source>
</evidence>
<evidence type="ECO:0000256" key="2">
    <source>
        <dbReference type="ARBA" id="ARBA00023015"/>
    </source>
</evidence>
<evidence type="ECO:0000256" key="1">
    <source>
        <dbReference type="ARBA" id="ARBA00004123"/>
    </source>
</evidence>
<keyword evidence="9" id="KW-1185">Reference proteome</keyword>
<evidence type="ECO:0000256" key="4">
    <source>
        <dbReference type="ARBA" id="ARBA00023163"/>
    </source>
</evidence>
<dbReference type="AlphaFoldDB" id="A0A0K9P056"/>
<dbReference type="InterPro" id="IPR036576">
    <property type="entry name" value="WRKY_dom_sf"/>
</dbReference>
<evidence type="ECO:0000259" key="7">
    <source>
        <dbReference type="PROSITE" id="PS50811"/>
    </source>
</evidence>
<keyword evidence="3" id="KW-0238">DNA-binding</keyword>
<feature type="region of interest" description="Disordered" evidence="6">
    <location>
        <begin position="170"/>
        <end position="208"/>
    </location>
</feature>
<dbReference type="PANTHER" id="PTHR31282">
    <property type="entry name" value="WRKY TRANSCRIPTION FACTOR 21-RELATED"/>
    <property type="match status" value="1"/>
</dbReference>
<dbReference type="PROSITE" id="PS50811">
    <property type="entry name" value="WRKY"/>
    <property type="match status" value="1"/>
</dbReference>
<dbReference type="SUPFAM" id="SSF118290">
    <property type="entry name" value="WRKY DNA-binding domain"/>
    <property type="match status" value="1"/>
</dbReference>
<dbReference type="OrthoDB" id="777189at2759"/>